<keyword evidence="1" id="KW-0732">Signal</keyword>
<feature type="signal peptide" evidence="1">
    <location>
        <begin position="1"/>
        <end position="20"/>
    </location>
</feature>
<gene>
    <name evidence="2" type="ORF">A2750_00200</name>
</gene>
<dbReference type="Proteomes" id="UP000178023">
    <property type="component" value="Unassembled WGS sequence"/>
</dbReference>
<evidence type="ECO:0000256" key="1">
    <source>
        <dbReference type="SAM" id="SignalP"/>
    </source>
</evidence>
<proteinExistence type="predicted"/>
<accession>A0A1F8F5J7</accession>
<reference evidence="2 3" key="1">
    <citation type="journal article" date="2016" name="Nat. Commun.">
        <title>Thousands of microbial genomes shed light on interconnected biogeochemical processes in an aquifer system.</title>
        <authorList>
            <person name="Anantharaman K."/>
            <person name="Brown C.T."/>
            <person name="Hug L.A."/>
            <person name="Sharon I."/>
            <person name="Castelle C.J."/>
            <person name="Probst A.J."/>
            <person name="Thomas B.C."/>
            <person name="Singh A."/>
            <person name="Wilkins M.J."/>
            <person name="Karaoz U."/>
            <person name="Brodie E.L."/>
            <person name="Williams K.H."/>
            <person name="Hubbard S.S."/>
            <person name="Banfield J.F."/>
        </authorList>
    </citation>
    <scope>NUCLEOTIDE SEQUENCE [LARGE SCALE GENOMIC DNA]</scope>
</reference>
<sequence length="211" mass="24421">MKICVLMLVIVALLPFTANAQDKAQIQLSVKGEHNFTLFKPFVREIDKSLAEEINNLNRPALTPSLELRFAFPDDRLMLGLEYVQGRFSTEKELVYGFDPELGIPDLKDHLSRQVIIKAAGFNIYMSPLKIARYRMFIGIGGQMGHYRYKENLRMQVFEDLDQTLTVKREGPYYGGKLTILNQFRIWHFLAENEFGFKNGKMFSFGTAYEF</sequence>
<evidence type="ECO:0008006" key="4">
    <source>
        <dbReference type="Google" id="ProtNLM"/>
    </source>
</evidence>
<name>A0A1F8F5J7_9BACT</name>
<dbReference type="EMBL" id="MGJL01000017">
    <property type="protein sequence ID" value="OGN07860.1"/>
    <property type="molecule type" value="Genomic_DNA"/>
</dbReference>
<evidence type="ECO:0000313" key="2">
    <source>
        <dbReference type="EMBL" id="OGN07860.1"/>
    </source>
</evidence>
<dbReference type="AlphaFoldDB" id="A0A1F8F5J7"/>
<organism evidence="2 3">
    <name type="scientific">Candidatus Yanofskybacteria bacterium RIFCSPHIGHO2_01_FULL_45_42</name>
    <dbReference type="NCBI Taxonomy" id="1802671"/>
    <lineage>
        <taxon>Bacteria</taxon>
        <taxon>Candidatus Yanofskyibacteriota</taxon>
    </lineage>
</organism>
<comment type="caution">
    <text evidence="2">The sequence shown here is derived from an EMBL/GenBank/DDBJ whole genome shotgun (WGS) entry which is preliminary data.</text>
</comment>
<protein>
    <recommendedName>
        <fullName evidence="4">Outer membrane protein beta-barrel domain-containing protein</fullName>
    </recommendedName>
</protein>
<feature type="chain" id="PRO_5009535481" description="Outer membrane protein beta-barrel domain-containing protein" evidence="1">
    <location>
        <begin position="21"/>
        <end position="211"/>
    </location>
</feature>
<evidence type="ECO:0000313" key="3">
    <source>
        <dbReference type="Proteomes" id="UP000178023"/>
    </source>
</evidence>